<proteinExistence type="predicted"/>
<organism evidence="1 2">
    <name type="scientific">Streptomyces dubilierae</name>
    <dbReference type="NCBI Taxonomy" id="3075533"/>
    <lineage>
        <taxon>Bacteria</taxon>
        <taxon>Bacillati</taxon>
        <taxon>Actinomycetota</taxon>
        <taxon>Actinomycetes</taxon>
        <taxon>Kitasatosporales</taxon>
        <taxon>Streptomycetaceae</taxon>
        <taxon>Streptomyces</taxon>
    </lineage>
</organism>
<name>A0ABU2PLQ8_9ACTN</name>
<gene>
    <name evidence="1" type="ORF">RM641_37435</name>
</gene>
<dbReference type="GO" id="GO:0004674">
    <property type="term" value="F:protein serine/threonine kinase activity"/>
    <property type="evidence" value="ECO:0007669"/>
    <property type="project" value="UniProtKB-KW"/>
</dbReference>
<reference evidence="2" key="1">
    <citation type="submission" date="2023-07" db="EMBL/GenBank/DDBJ databases">
        <title>30 novel species of actinomycetes from the DSMZ collection.</title>
        <authorList>
            <person name="Nouioui I."/>
        </authorList>
    </citation>
    <scope>NUCLEOTIDE SEQUENCE [LARGE SCALE GENOMIC DNA]</scope>
    <source>
        <strain evidence="2">DSM 41921</strain>
    </source>
</reference>
<dbReference type="EMBL" id="JAVREU010000096">
    <property type="protein sequence ID" value="MDT0393098.1"/>
    <property type="molecule type" value="Genomic_DNA"/>
</dbReference>
<evidence type="ECO:0000313" key="1">
    <source>
        <dbReference type="EMBL" id="MDT0393098.1"/>
    </source>
</evidence>
<evidence type="ECO:0000313" key="2">
    <source>
        <dbReference type="Proteomes" id="UP001183586"/>
    </source>
</evidence>
<dbReference type="Gene3D" id="3.30.200.20">
    <property type="entry name" value="Phosphorylase Kinase, domain 1"/>
    <property type="match status" value="1"/>
</dbReference>
<feature type="non-terminal residue" evidence="1">
    <location>
        <position position="58"/>
    </location>
</feature>
<dbReference type="Proteomes" id="UP001183586">
    <property type="component" value="Unassembled WGS sequence"/>
</dbReference>
<keyword evidence="1" id="KW-0723">Serine/threonine-protein kinase</keyword>
<accession>A0ABU2PLQ8</accession>
<comment type="caution">
    <text evidence="1">The sequence shown here is derived from an EMBL/GenBank/DDBJ whole genome shotgun (WGS) entry which is preliminary data.</text>
</comment>
<keyword evidence="1" id="KW-0808">Transferase</keyword>
<keyword evidence="2" id="KW-1185">Reference proteome</keyword>
<sequence length="58" mass="6324">MECLDGDLPVEHAVVREVFAAEDVRLGRTVAVKLLRSDLAEDPVSKARFTREAQSVAG</sequence>
<protein>
    <submittedName>
        <fullName evidence="1">Serine/threonine protein kinase</fullName>
    </submittedName>
</protein>
<keyword evidence="1" id="KW-0418">Kinase</keyword>